<evidence type="ECO:0000313" key="3">
    <source>
        <dbReference type="EMBL" id="KAA0675851.1"/>
    </source>
</evidence>
<keyword evidence="1" id="KW-0812">Transmembrane</keyword>
<dbReference type="OrthoDB" id="9807591at2"/>
<dbReference type="InterPro" id="IPR012429">
    <property type="entry name" value="HGSNAT_cat"/>
</dbReference>
<accession>A0A9W7KN41</accession>
<feature type="domain" description="Heparan-alpha-glucosaminide N-acetyltransferase catalytic" evidence="2">
    <location>
        <begin position="17"/>
        <end position="241"/>
    </location>
</feature>
<evidence type="ECO:0000256" key="1">
    <source>
        <dbReference type="SAM" id="Phobius"/>
    </source>
</evidence>
<dbReference type="Pfam" id="PF07786">
    <property type="entry name" value="HGSNAT_cat"/>
    <property type="match status" value="1"/>
</dbReference>
<keyword evidence="4" id="KW-1185">Reference proteome</keyword>
<dbReference type="Proteomes" id="UP000480854">
    <property type="component" value="Unassembled WGS sequence"/>
</dbReference>
<evidence type="ECO:0000313" key="4">
    <source>
        <dbReference type="Proteomes" id="UP000480854"/>
    </source>
</evidence>
<name>A0A9W7KN41_9PROT</name>
<reference evidence="3 4" key="1">
    <citation type="submission" date="2018-07" db="EMBL/GenBank/DDBJ databases">
        <title>Genome sequence of Azospirillum sp. ATCC 49961.</title>
        <authorList>
            <person name="Sant'Anna F.H."/>
            <person name="Baldani J.I."/>
            <person name="Zilli J.E."/>
            <person name="Reis V.M."/>
            <person name="Hartmann A."/>
            <person name="Cruz L."/>
            <person name="de Souza E.M."/>
            <person name="de Oliveira Pedrosa F."/>
            <person name="Passaglia L.M.P."/>
        </authorList>
    </citation>
    <scope>NUCLEOTIDE SEQUENCE [LARGE SCALE GENOMIC DNA]</scope>
    <source>
        <strain evidence="3 4">ATCC 49961</strain>
    </source>
</reference>
<dbReference type="AlphaFoldDB" id="A0A9W7KN41"/>
<feature type="transmembrane region" description="Helical" evidence="1">
    <location>
        <begin position="124"/>
        <end position="143"/>
    </location>
</feature>
<comment type="caution">
    <text evidence="3">The sequence shown here is derived from an EMBL/GenBank/DDBJ whole genome shotgun (WGS) entry which is preliminary data.</text>
</comment>
<feature type="transmembrane region" description="Helical" evidence="1">
    <location>
        <begin position="20"/>
        <end position="38"/>
    </location>
</feature>
<gene>
    <name evidence="3" type="ORF">DS843_29670</name>
</gene>
<dbReference type="RefSeq" id="WP_149472433.1">
    <property type="nucleotide sequence ID" value="NZ_QOKW01000049.1"/>
</dbReference>
<feature type="transmembrane region" description="Helical" evidence="1">
    <location>
        <begin position="233"/>
        <end position="256"/>
    </location>
</feature>
<keyword evidence="1" id="KW-1133">Transmembrane helix</keyword>
<dbReference type="EMBL" id="QOKW01000049">
    <property type="protein sequence ID" value="KAA0675851.1"/>
    <property type="molecule type" value="Genomic_DNA"/>
</dbReference>
<organism evidence="3 4">
    <name type="scientific">Roseomonas genomospecies 6</name>
    <dbReference type="NCBI Taxonomy" id="214106"/>
    <lineage>
        <taxon>Bacteria</taxon>
        <taxon>Pseudomonadati</taxon>
        <taxon>Pseudomonadota</taxon>
        <taxon>Alphaproteobacteria</taxon>
        <taxon>Acetobacterales</taxon>
        <taxon>Roseomonadaceae</taxon>
        <taxon>Roseomonas</taxon>
    </lineage>
</organism>
<proteinExistence type="predicted"/>
<protein>
    <submittedName>
        <fullName evidence="3">DUF1624 domain-containing protein</fullName>
    </submittedName>
</protein>
<feature type="transmembrane region" description="Helical" evidence="1">
    <location>
        <begin position="189"/>
        <end position="209"/>
    </location>
</feature>
<evidence type="ECO:0000259" key="2">
    <source>
        <dbReference type="Pfam" id="PF07786"/>
    </source>
</evidence>
<sequence length="325" mass="34409">MLQASPLSASASAPPRRVGAVDVARGVALLAMALYHGSWDLTYLGLANFDLFNDPLWLAARTGILGSFLILSGLSLVLSAEGAAEGAAEGGIDRTRFLRRFALLVLAAGGVTAVSMVMFPDSPIFFGVLHHMAVASLLGLALLRLPWPALVLLGVGVIVVGKTVALPVFDEPWLRWIGLMTFEPESNDYVPIFPWFGAFLFGMGLGRLWRPAPAAVPGGTPGRWFAWAGRRSLLVYLIHQPVLFGLLSLLAMGIGADPADVRSFLTSCEATCTASGGAANHCAATCRCVSDELNRAGLWSGFINDRLTADASRKVDGIIQSCGSR</sequence>
<feature type="transmembrane region" description="Helical" evidence="1">
    <location>
        <begin position="101"/>
        <end position="118"/>
    </location>
</feature>
<feature type="transmembrane region" description="Helical" evidence="1">
    <location>
        <begin position="150"/>
        <end position="169"/>
    </location>
</feature>
<keyword evidence="1" id="KW-0472">Membrane</keyword>
<feature type="transmembrane region" description="Helical" evidence="1">
    <location>
        <begin position="58"/>
        <end position="80"/>
    </location>
</feature>